<dbReference type="PANTHER" id="PTHR12111:SF1">
    <property type="entry name" value="SPLICING FACTOR YJU2"/>
    <property type="match status" value="1"/>
</dbReference>
<dbReference type="GO" id="GO:0000398">
    <property type="term" value="P:mRNA splicing, via spliceosome"/>
    <property type="evidence" value="ECO:0007669"/>
    <property type="project" value="InterPro"/>
</dbReference>
<evidence type="ECO:0000313" key="3">
    <source>
        <dbReference type="Proteomes" id="UP001497480"/>
    </source>
</evidence>
<dbReference type="EMBL" id="CAXHTB010000004">
    <property type="protein sequence ID" value="CAL0304956.1"/>
    <property type="molecule type" value="Genomic_DNA"/>
</dbReference>
<evidence type="ECO:0000313" key="2">
    <source>
        <dbReference type="EMBL" id="CAL0304956.1"/>
    </source>
</evidence>
<comment type="caution">
    <text evidence="2">The sequence shown here is derived from an EMBL/GenBank/DDBJ whole genome shotgun (WGS) entry which is preliminary data.</text>
</comment>
<dbReference type="PANTHER" id="PTHR12111">
    <property type="entry name" value="SPLICING FACTOR YJU2"/>
    <property type="match status" value="1"/>
</dbReference>
<sequence>MAITQIQYILYFIGLSNISSHRNLPPENHHTRRRRIFPKIQNSNFMESFQTLPPPSHLSPFALSFLDHKFHTKLTLAEAPSFVAELQTQCSDMDCILSRLNRRLGSGLACYASFTGEIHGFFGDVDVRLNNLSSTCSSTVVPDGKGGKGFREELVALANEVAKFETVRVYAEGISKRRRNMGERKVLNKYYPPDFDPPKLPRARRPKNQHIKVHMMLPMSIRCNTCGNHIYKGTKFNSRKEDVIGEEKRPEEEDGKLIKSVVFHRQKKSEDLPGNANDAPTKATLDDSGKQGICHYWICF</sequence>
<dbReference type="Proteomes" id="UP001497480">
    <property type="component" value="Unassembled WGS sequence"/>
</dbReference>
<reference evidence="2 3" key="1">
    <citation type="submission" date="2024-03" db="EMBL/GenBank/DDBJ databases">
        <authorList>
            <person name="Martinez-Hernandez J."/>
        </authorList>
    </citation>
    <scope>NUCLEOTIDE SEQUENCE [LARGE SCALE GENOMIC DNA]</scope>
</reference>
<dbReference type="InterPro" id="IPR007590">
    <property type="entry name" value="Saf4/Yju2"/>
</dbReference>
<proteinExistence type="predicted"/>
<dbReference type="Pfam" id="PF04502">
    <property type="entry name" value="Saf4_Yju2"/>
    <property type="match status" value="1"/>
</dbReference>
<evidence type="ECO:0000256" key="1">
    <source>
        <dbReference type="SAM" id="MobiDB-lite"/>
    </source>
</evidence>
<accession>A0AAV1W6P9</accession>
<protein>
    <submittedName>
        <fullName evidence="2">Uncharacterized protein</fullName>
    </submittedName>
</protein>
<feature type="region of interest" description="Disordered" evidence="1">
    <location>
        <begin position="266"/>
        <end position="285"/>
    </location>
</feature>
<keyword evidence="3" id="KW-1185">Reference proteome</keyword>
<gene>
    <name evidence="2" type="ORF">LLUT_LOCUS6016</name>
</gene>
<dbReference type="AlphaFoldDB" id="A0AAV1W6P9"/>
<name>A0AAV1W6P9_LUPLU</name>
<organism evidence="2 3">
    <name type="scientific">Lupinus luteus</name>
    <name type="common">European yellow lupine</name>
    <dbReference type="NCBI Taxonomy" id="3873"/>
    <lineage>
        <taxon>Eukaryota</taxon>
        <taxon>Viridiplantae</taxon>
        <taxon>Streptophyta</taxon>
        <taxon>Embryophyta</taxon>
        <taxon>Tracheophyta</taxon>
        <taxon>Spermatophyta</taxon>
        <taxon>Magnoliopsida</taxon>
        <taxon>eudicotyledons</taxon>
        <taxon>Gunneridae</taxon>
        <taxon>Pentapetalae</taxon>
        <taxon>rosids</taxon>
        <taxon>fabids</taxon>
        <taxon>Fabales</taxon>
        <taxon>Fabaceae</taxon>
        <taxon>Papilionoideae</taxon>
        <taxon>50 kb inversion clade</taxon>
        <taxon>genistoids sensu lato</taxon>
        <taxon>core genistoids</taxon>
        <taxon>Genisteae</taxon>
        <taxon>Lupinus</taxon>
    </lineage>
</organism>
<dbReference type="GO" id="GO:0071006">
    <property type="term" value="C:U2-type catalytic step 1 spliceosome"/>
    <property type="evidence" value="ECO:0007669"/>
    <property type="project" value="TreeGrafter"/>
</dbReference>